<feature type="domain" description="Porin" evidence="1">
    <location>
        <begin position="12"/>
        <end position="334"/>
    </location>
</feature>
<dbReference type="SUPFAM" id="SSF56935">
    <property type="entry name" value="Porins"/>
    <property type="match status" value="1"/>
</dbReference>
<dbReference type="AlphaFoldDB" id="A0A3B0YZ91"/>
<evidence type="ECO:0000259" key="1">
    <source>
        <dbReference type="Pfam" id="PF13609"/>
    </source>
</evidence>
<evidence type="ECO:0000313" key="2">
    <source>
        <dbReference type="EMBL" id="VAW80677.1"/>
    </source>
</evidence>
<dbReference type="GO" id="GO:0015288">
    <property type="term" value="F:porin activity"/>
    <property type="evidence" value="ECO:0007669"/>
    <property type="project" value="InterPro"/>
</dbReference>
<reference evidence="2" key="1">
    <citation type="submission" date="2018-06" db="EMBL/GenBank/DDBJ databases">
        <authorList>
            <person name="Zhirakovskaya E."/>
        </authorList>
    </citation>
    <scope>NUCLEOTIDE SEQUENCE</scope>
</reference>
<organism evidence="2">
    <name type="scientific">hydrothermal vent metagenome</name>
    <dbReference type="NCBI Taxonomy" id="652676"/>
    <lineage>
        <taxon>unclassified sequences</taxon>
        <taxon>metagenomes</taxon>
        <taxon>ecological metagenomes</taxon>
    </lineage>
</organism>
<dbReference type="EMBL" id="UOFK01000230">
    <property type="protein sequence ID" value="VAW80677.1"/>
    <property type="molecule type" value="Genomic_DNA"/>
</dbReference>
<dbReference type="InterPro" id="IPR033900">
    <property type="entry name" value="Gram_neg_porin_domain"/>
</dbReference>
<dbReference type="Pfam" id="PF13609">
    <property type="entry name" value="Porin_4"/>
    <property type="match status" value="1"/>
</dbReference>
<dbReference type="GO" id="GO:0016020">
    <property type="term" value="C:membrane"/>
    <property type="evidence" value="ECO:0007669"/>
    <property type="project" value="InterPro"/>
</dbReference>
<name>A0A3B0YZ91_9ZZZZ</name>
<accession>A0A3B0YZ91</accession>
<protein>
    <recommendedName>
        <fullName evidence="1">Porin domain-containing protein</fullName>
    </recommendedName>
</protein>
<proteinExistence type="predicted"/>
<sequence length="378" mass="41181">MKTKHQFSALGAALAMVMAHSAQAVEFKWSGFLNMIGARANDSALYLHEEGNIDDNGSFEESTLGLNAIVTVNDKLSIAAQIANAPSDQTISFDWGYGTLNLAENWAVKAGRVKFPGYLVSEYVRVGYAYPWIRPPEVVYSINMAAPTMGLDAYDGGALHFSTFTDNFDYSAEIYGGGRSTEVMDFDKMYGLVLRANTDIVTLVADVNWSVLNNPSRLSPEMATIMADTSNQDMFTASAGVNADWNNLVLYAEYAFTQLDFLENPTSATSGTDTVDVIGWYTTLGYRFGNLMPHLTYQSLDNSNGGLSQTSWTAGLRYDLGSSTTVKLEWQRIEPESASSNASVPLLLKNQLGLFTNGAGVTPSDEVDMISVAVNFIF</sequence>
<gene>
    <name evidence="2" type="ORF">MNBD_GAMMA13-344</name>
</gene>
<dbReference type="InterPro" id="IPR023614">
    <property type="entry name" value="Porin_dom_sf"/>
</dbReference>
<dbReference type="Gene3D" id="2.40.160.10">
    <property type="entry name" value="Porin"/>
    <property type="match status" value="1"/>
</dbReference>